<evidence type="ECO:0000313" key="10">
    <source>
        <dbReference type="Proteomes" id="UP000214747"/>
    </source>
</evidence>
<keyword evidence="6" id="KW-0408">Iron</keyword>
<sequence length="520" mass="54985">MSTHEPVTIYVPCDSTALALGANEVAAAIAAEAQQRGLSIKLVRNGSRGMFWLEPLVEVATAAGRVAYGPVAPEDVSGLFDAGLLAGGQHKLHLGLTEEIGFLKNQERLTFARVGIIDPLSLEDYLAHEGYAGLKNALAKTPEAIVQQMIDSGLRGRGGAAFPTGIKWQTVLRAPASQKYVVCNADEGDSGTFSDRMIMEDDPFTLIEGMTIAAVAVGATEGYVYVRSEYPHAIATMNEAIAIATERGYLGDDILGSGRSFRLEVRKGAGAYICGEETAMLESLEGKRGVVRAKPPLPAIEGLFGKPTVINNLISLASVPVILARGADYYKNYGVGRSHGTLPFQLAGNIKQGGLVEKAFGLTLRQLLEDFGGGSASGRPLRAVQMGGPLGAYLPPSQFDTPLDYEAFAAIGAMIGHGGLVAFDDSVDMAKQARYAMQFCAVESCGKCTPCRIGSTRGVEVIDKIIANQERPQQIHLLKSLCDTMVNGSLCAMGGMTPFPVLSALNHFPEDFGAPGEQAA</sequence>
<dbReference type="Pfam" id="PF01512">
    <property type="entry name" value="Complex1_51K"/>
    <property type="match status" value="1"/>
</dbReference>
<accession>A0A225SRH3</accession>
<dbReference type="InterPro" id="IPR019575">
    <property type="entry name" value="Nuop51_4Fe4S-bd"/>
</dbReference>
<evidence type="ECO:0000256" key="2">
    <source>
        <dbReference type="ARBA" id="ARBA00001966"/>
    </source>
</evidence>
<dbReference type="PROSITE" id="PS00644">
    <property type="entry name" value="COMPLEX1_51K_1"/>
    <property type="match status" value="1"/>
</dbReference>
<evidence type="ECO:0000256" key="1">
    <source>
        <dbReference type="ARBA" id="ARBA00001917"/>
    </source>
</evidence>
<evidence type="ECO:0000256" key="4">
    <source>
        <dbReference type="ARBA" id="ARBA00022485"/>
    </source>
</evidence>
<dbReference type="RefSeq" id="WP_088757504.1">
    <property type="nucleotide sequence ID" value="NZ_NJGV01000037.1"/>
</dbReference>
<dbReference type="SUPFAM" id="SSF140490">
    <property type="entry name" value="Nqo1C-terminal domain-like"/>
    <property type="match status" value="1"/>
</dbReference>
<evidence type="ECO:0000256" key="6">
    <source>
        <dbReference type="ARBA" id="ARBA00023004"/>
    </source>
</evidence>
<comment type="cofactor">
    <cofactor evidence="1">
        <name>FMN</name>
        <dbReference type="ChEBI" id="CHEBI:58210"/>
    </cofactor>
</comment>
<proteinExistence type="inferred from homology"/>
<dbReference type="Pfam" id="PF10589">
    <property type="entry name" value="NADH_4Fe-4S"/>
    <property type="match status" value="1"/>
</dbReference>
<dbReference type="InterPro" id="IPR011538">
    <property type="entry name" value="Nuo51_FMN-bd"/>
</dbReference>
<dbReference type="Proteomes" id="UP000214747">
    <property type="component" value="Unassembled WGS sequence"/>
</dbReference>
<evidence type="ECO:0000259" key="8">
    <source>
        <dbReference type="SMART" id="SM00928"/>
    </source>
</evidence>
<comment type="similarity">
    <text evidence="3">Belongs to the complex I 51 kDa subunit family.</text>
</comment>
<keyword evidence="4" id="KW-0004">4Fe-4S</keyword>
<dbReference type="EMBL" id="NJGV01000037">
    <property type="protein sequence ID" value="OWY31876.1"/>
    <property type="molecule type" value="Genomic_DNA"/>
</dbReference>
<dbReference type="PANTHER" id="PTHR43578">
    <property type="entry name" value="NADH-QUINONE OXIDOREDUCTASE SUBUNIT F"/>
    <property type="match status" value="1"/>
</dbReference>
<name>A0A225SRH3_9BURK</name>
<organism evidence="9 10">
    <name type="scientific">Herbaspirillum aquaticum</name>
    <dbReference type="NCBI Taxonomy" id="568783"/>
    <lineage>
        <taxon>Bacteria</taxon>
        <taxon>Pseudomonadati</taxon>
        <taxon>Pseudomonadota</taxon>
        <taxon>Betaproteobacteria</taxon>
        <taxon>Burkholderiales</taxon>
        <taxon>Oxalobacteraceae</taxon>
        <taxon>Herbaspirillum</taxon>
    </lineage>
</organism>
<gene>
    <name evidence="9" type="ORF">CEJ45_23980</name>
</gene>
<evidence type="ECO:0000256" key="3">
    <source>
        <dbReference type="ARBA" id="ARBA00007523"/>
    </source>
</evidence>
<dbReference type="InterPro" id="IPR036249">
    <property type="entry name" value="Thioredoxin-like_sf"/>
</dbReference>
<dbReference type="Gene3D" id="1.20.1440.230">
    <property type="entry name" value="NADH-ubiquinone oxidoreductase 51kDa subunit, iron-sulphur binding domain"/>
    <property type="match status" value="1"/>
</dbReference>
<reference evidence="9 10" key="1">
    <citation type="journal article" date="2010" name="Int. J. Syst. Evol. Microbiol.">
        <title>Reclassification of Herbaspirillum putei as a later heterotypic synonym of Herbaspirillum huttiense, with the description of H. huttiense subsp. huttiense subsp. nov. and H. huttiense subsp. putei subsp. nov., comb. nov., and description of Herbaspirillum aquaticum sp. nov.</title>
        <authorList>
            <person name="Dobritsa A.P."/>
            <person name="Reddy M.C."/>
            <person name="Samadpour M."/>
        </authorList>
    </citation>
    <scope>NUCLEOTIDE SEQUENCE [LARGE SCALE GENOMIC DNA]</scope>
    <source>
        <strain evidence="9 10">IEH 4430</strain>
    </source>
</reference>
<evidence type="ECO:0000256" key="5">
    <source>
        <dbReference type="ARBA" id="ARBA00022723"/>
    </source>
</evidence>
<comment type="caution">
    <text evidence="9">The sequence shown here is derived from an EMBL/GenBank/DDBJ whole genome shotgun (WGS) entry which is preliminary data.</text>
</comment>
<dbReference type="GO" id="GO:0051539">
    <property type="term" value="F:4 iron, 4 sulfur cluster binding"/>
    <property type="evidence" value="ECO:0007669"/>
    <property type="project" value="UniProtKB-KW"/>
</dbReference>
<evidence type="ECO:0000313" key="9">
    <source>
        <dbReference type="EMBL" id="OWY31876.1"/>
    </source>
</evidence>
<dbReference type="Gene3D" id="6.10.250.1450">
    <property type="match status" value="1"/>
</dbReference>
<dbReference type="GO" id="GO:0008137">
    <property type="term" value="F:NADH dehydrogenase (ubiquinone) activity"/>
    <property type="evidence" value="ECO:0007669"/>
    <property type="project" value="InterPro"/>
</dbReference>
<dbReference type="PROSITE" id="PS00645">
    <property type="entry name" value="COMPLEX1_51K_2"/>
    <property type="match status" value="1"/>
</dbReference>
<dbReference type="Gene3D" id="3.40.50.11540">
    <property type="entry name" value="NADH-ubiquinone oxidoreductase 51kDa subunit"/>
    <property type="match status" value="1"/>
</dbReference>
<dbReference type="InterPro" id="IPR001949">
    <property type="entry name" value="NADH-UbQ_OxRdtase_51kDa_CS"/>
</dbReference>
<protein>
    <submittedName>
        <fullName evidence="9">Formate dehydrogenase</fullName>
    </submittedName>
</protein>
<dbReference type="SMART" id="SM00928">
    <property type="entry name" value="NADH_4Fe-4S"/>
    <property type="match status" value="1"/>
</dbReference>
<dbReference type="CDD" id="cd03063">
    <property type="entry name" value="TRX_Fd_FDH_beta"/>
    <property type="match status" value="1"/>
</dbReference>
<keyword evidence="5" id="KW-0479">Metal-binding</keyword>
<comment type="cofactor">
    <cofactor evidence="2">
        <name>[4Fe-4S] cluster</name>
        <dbReference type="ChEBI" id="CHEBI:49883"/>
    </cofactor>
</comment>
<evidence type="ECO:0000256" key="7">
    <source>
        <dbReference type="ARBA" id="ARBA00023014"/>
    </source>
</evidence>
<dbReference type="SUPFAM" id="SSF142019">
    <property type="entry name" value="Nqo1 FMN-binding domain-like"/>
    <property type="match status" value="1"/>
</dbReference>
<dbReference type="AlphaFoldDB" id="A0A225SRH3"/>
<dbReference type="Gene3D" id="3.10.20.600">
    <property type="match status" value="1"/>
</dbReference>
<dbReference type="SUPFAM" id="SSF52833">
    <property type="entry name" value="Thioredoxin-like"/>
    <property type="match status" value="1"/>
</dbReference>
<dbReference type="InterPro" id="IPR037225">
    <property type="entry name" value="Nuo51_FMN-bd_sf"/>
</dbReference>
<dbReference type="InterPro" id="IPR037207">
    <property type="entry name" value="Nuop51_4Fe4S-bd_sf"/>
</dbReference>
<dbReference type="GO" id="GO:0010181">
    <property type="term" value="F:FMN binding"/>
    <property type="evidence" value="ECO:0007669"/>
    <property type="project" value="InterPro"/>
</dbReference>
<keyword evidence="7" id="KW-0411">Iron-sulfur</keyword>
<dbReference type="FunFam" id="3.40.50.11540:FF:000001">
    <property type="entry name" value="NADH dehydrogenase [ubiquinone] flavoprotein 1, mitochondrial"/>
    <property type="match status" value="1"/>
</dbReference>
<dbReference type="PANTHER" id="PTHR43578:SF3">
    <property type="entry name" value="NADH-QUINONE OXIDOREDUCTASE SUBUNIT F"/>
    <property type="match status" value="1"/>
</dbReference>
<feature type="domain" description="NADH-ubiquinone oxidoreductase 51kDa subunit iron-sulphur binding" evidence="8">
    <location>
        <begin position="430"/>
        <end position="475"/>
    </location>
</feature>
<keyword evidence="10" id="KW-1185">Reference proteome</keyword>
<dbReference type="GO" id="GO:0046872">
    <property type="term" value="F:metal ion binding"/>
    <property type="evidence" value="ECO:0007669"/>
    <property type="project" value="UniProtKB-KW"/>
</dbReference>
<dbReference type="SUPFAM" id="SSF142984">
    <property type="entry name" value="Nqo1 middle domain-like"/>
    <property type="match status" value="1"/>
</dbReference>